<dbReference type="AlphaFoldDB" id="A0A437A769"/>
<reference evidence="2 3" key="1">
    <citation type="submission" date="2019-01" db="EMBL/GenBank/DDBJ databases">
        <title>Intercellular communication is required for trap formation in the nematode-trapping fungus Duddingtonia flagrans.</title>
        <authorList>
            <person name="Youssar L."/>
            <person name="Wernet V."/>
            <person name="Hensel N."/>
            <person name="Hildebrandt H.-G."/>
            <person name="Fischer R."/>
        </authorList>
    </citation>
    <scope>NUCLEOTIDE SEQUENCE [LARGE SCALE GENOMIC DNA]</scope>
    <source>
        <strain evidence="2 3">CBS H-5679</strain>
    </source>
</reference>
<gene>
    <name evidence="2" type="ORF">DFL_005120</name>
</gene>
<protein>
    <submittedName>
        <fullName evidence="2">Uncharacterized protein</fullName>
    </submittedName>
</protein>
<evidence type="ECO:0000313" key="2">
    <source>
        <dbReference type="EMBL" id="RVD86867.1"/>
    </source>
</evidence>
<organism evidence="2 3">
    <name type="scientific">Arthrobotrys flagrans</name>
    <name type="common">Nematode-trapping fungus</name>
    <name type="synonym">Trichothecium flagrans</name>
    <dbReference type="NCBI Taxonomy" id="97331"/>
    <lineage>
        <taxon>Eukaryota</taxon>
        <taxon>Fungi</taxon>
        <taxon>Dikarya</taxon>
        <taxon>Ascomycota</taxon>
        <taxon>Pezizomycotina</taxon>
        <taxon>Orbiliomycetes</taxon>
        <taxon>Orbiliales</taxon>
        <taxon>Orbiliaceae</taxon>
        <taxon>Arthrobotrys</taxon>
    </lineage>
</organism>
<feature type="region of interest" description="Disordered" evidence="1">
    <location>
        <begin position="1"/>
        <end position="21"/>
    </location>
</feature>
<dbReference type="OrthoDB" id="5226533at2759"/>
<evidence type="ECO:0000256" key="1">
    <source>
        <dbReference type="SAM" id="MobiDB-lite"/>
    </source>
</evidence>
<evidence type="ECO:0000313" key="3">
    <source>
        <dbReference type="Proteomes" id="UP000283090"/>
    </source>
</evidence>
<proteinExistence type="predicted"/>
<keyword evidence="3" id="KW-1185">Reference proteome</keyword>
<dbReference type="RefSeq" id="XP_067492411.1">
    <property type="nucleotide sequence ID" value="XM_067634333.1"/>
</dbReference>
<dbReference type="GeneID" id="93587431"/>
<feature type="compositionally biased region" description="Polar residues" evidence="1">
    <location>
        <begin position="1"/>
        <end position="13"/>
    </location>
</feature>
<dbReference type="EMBL" id="SAEB01000006">
    <property type="protein sequence ID" value="RVD86867.1"/>
    <property type="molecule type" value="Genomic_DNA"/>
</dbReference>
<comment type="caution">
    <text evidence="2">The sequence shown here is derived from an EMBL/GenBank/DDBJ whole genome shotgun (WGS) entry which is preliminary data.</text>
</comment>
<accession>A0A437A769</accession>
<name>A0A437A769_ARTFL</name>
<dbReference type="VEuPathDB" id="FungiDB:DFL_005120"/>
<dbReference type="Proteomes" id="UP000283090">
    <property type="component" value="Unassembled WGS sequence"/>
</dbReference>
<sequence length="151" mass="16787">MQFQTLVPTQSEPIHTPHSALSHHATMVRRESTFLALTEEPTVAPWFLRQRRPSNFLVLAPVTSESYPSAPRPQRATIMTYSKDNEEAIAASPELGPSADLVPVEPMALKTRRSTSVSSTTSSEGRRLRFLKLNPVHWGGEEGSDDYAVEE</sequence>